<dbReference type="AlphaFoldDB" id="X1LMT2"/>
<dbReference type="EMBL" id="BARV01008704">
    <property type="protein sequence ID" value="GAI07126.1"/>
    <property type="molecule type" value="Genomic_DNA"/>
</dbReference>
<reference evidence="1" key="1">
    <citation type="journal article" date="2014" name="Front. Microbiol.">
        <title>High frequency of phylogenetically diverse reductive dehalogenase-homologous genes in deep subseafloor sedimentary metagenomes.</title>
        <authorList>
            <person name="Kawai M."/>
            <person name="Futagami T."/>
            <person name="Toyoda A."/>
            <person name="Takaki Y."/>
            <person name="Nishi S."/>
            <person name="Hori S."/>
            <person name="Arai W."/>
            <person name="Tsubouchi T."/>
            <person name="Morono Y."/>
            <person name="Uchiyama I."/>
            <person name="Ito T."/>
            <person name="Fujiyama A."/>
            <person name="Inagaki F."/>
            <person name="Takami H."/>
        </authorList>
    </citation>
    <scope>NUCLEOTIDE SEQUENCE</scope>
    <source>
        <strain evidence="1">Expedition CK06-06</strain>
    </source>
</reference>
<proteinExistence type="predicted"/>
<evidence type="ECO:0000313" key="1">
    <source>
        <dbReference type="EMBL" id="GAI07126.1"/>
    </source>
</evidence>
<protein>
    <submittedName>
        <fullName evidence="1">Uncharacterized protein</fullName>
    </submittedName>
</protein>
<accession>X1LMT2</accession>
<feature type="non-terminal residue" evidence="1">
    <location>
        <position position="63"/>
    </location>
</feature>
<organism evidence="1">
    <name type="scientific">marine sediment metagenome</name>
    <dbReference type="NCBI Taxonomy" id="412755"/>
    <lineage>
        <taxon>unclassified sequences</taxon>
        <taxon>metagenomes</taxon>
        <taxon>ecological metagenomes</taxon>
    </lineage>
</organism>
<sequence>MSKNSNEKSPYASKIWLKSYDEHVKPEIDLELMSLADMMKKTAREFPNSLCYDFQGDCKTFQE</sequence>
<gene>
    <name evidence="1" type="ORF">S06H3_17427</name>
</gene>
<comment type="caution">
    <text evidence="1">The sequence shown here is derived from an EMBL/GenBank/DDBJ whole genome shotgun (WGS) entry which is preliminary data.</text>
</comment>
<name>X1LMT2_9ZZZZ</name>